<dbReference type="AlphaFoldDB" id="A0A9P5ZLX5"/>
<dbReference type="GO" id="GO:0006310">
    <property type="term" value="P:DNA recombination"/>
    <property type="evidence" value="ECO:0007669"/>
    <property type="project" value="UniProtKB-KW"/>
</dbReference>
<keyword evidence="1" id="KW-0227">DNA damage</keyword>
<dbReference type="GO" id="GO:0000723">
    <property type="term" value="P:telomere maintenance"/>
    <property type="evidence" value="ECO:0007669"/>
    <property type="project" value="InterPro"/>
</dbReference>
<evidence type="ECO:0000259" key="2">
    <source>
        <dbReference type="Pfam" id="PF05970"/>
    </source>
</evidence>
<dbReference type="Proteomes" id="UP000807025">
    <property type="component" value="Unassembled WGS sequence"/>
</dbReference>
<dbReference type="EC" id="5.6.2.3" evidence="1"/>
<feature type="non-terminal residue" evidence="3">
    <location>
        <position position="86"/>
    </location>
</feature>
<dbReference type="GO" id="GO:0005524">
    <property type="term" value="F:ATP binding"/>
    <property type="evidence" value="ECO:0007669"/>
    <property type="project" value="UniProtKB-KW"/>
</dbReference>
<dbReference type="InterPro" id="IPR027417">
    <property type="entry name" value="P-loop_NTPase"/>
</dbReference>
<keyword evidence="1" id="KW-0547">Nucleotide-binding</keyword>
<name>A0A9P5ZLX5_PLEER</name>
<dbReference type="GO" id="GO:0016787">
    <property type="term" value="F:hydrolase activity"/>
    <property type="evidence" value="ECO:0007669"/>
    <property type="project" value="UniProtKB-KW"/>
</dbReference>
<evidence type="ECO:0000256" key="1">
    <source>
        <dbReference type="RuleBase" id="RU363044"/>
    </source>
</evidence>
<keyword evidence="1" id="KW-0233">DNA recombination</keyword>
<dbReference type="InterPro" id="IPR010285">
    <property type="entry name" value="DNA_helicase_pif1-like_DEAD"/>
</dbReference>
<keyword evidence="1" id="KW-0378">Hydrolase</keyword>
<evidence type="ECO:0000313" key="4">
    <source>
        <dbReference type="Proteomes" id="UP000807025"/>
    </source>
</evidence>
<keyword evidence="1" id="KW-0347">Helicase</keyword>
<feature type="domain" description="DNA helicase Pif1-like DEAD-box helicase" evidence="2">
    <location>
        <begin position="1"/>
        <end position="86"/>
    </location>
</feature>
<feature type="non-terminal residue" evidence="3">
    <location>
        <position position="1"/>
    </location>
</feature>
<dbReference type="Pfam" id="PF05970">
    <property type="entry name" value="PIF1"/>
    <property type="match status" value="1"/>
</dbReference>
<keyword evidence="1" id="KW-0067">ATP-binding</keyword>
<sequence length="86" mass="9343">QHLAFNQIMDLVQHKHGWTFFLDGPGGTGKTFVYNTLCHQVCSEGWIVLCVASCGITALLMISGCTAHSWFKIPIDGLTEGSVCSI</sequence>
<dbReference type="PANTHER" id="PTHR10492">
    <property type="match status" value="1"/>
</dbReference>
<keyword evidence="1" id="KW-0234">DNA repair</keyword>
<dbReference type="GO" id="GO:0006281">
    <property type="term" value="P:DNA repair"/>
    <property type="evidence" value="ECO:0007669"/>
    <property type="project" value="UniProtKB-KW"/>
</dbReference>
<comment type="similarity">
    <text evidence="1">Belongs to the helicase family.</text>
</comment>
<protein>
    <recommendedName>
        <fullName evidence="1">ATP-dependent DNA helicase</fullName>
        <ecNumber evidence="1">5.6.2.3</ecNumber>
    </recommendedName>
</protein>
<proteinExistence type="inferred from homology"/>
<comment type="cofactor">
    <cofactor evidence="1">
        <name>Mg(2+)</name>
        <dbReference type="ChEBI" id="CHEBI:18420"/>
    </cofactor>
</comment>
<gene>
    <name evidence="3" type="ORF">BDN71DRAFT_1358578</name>
</gene>
<dbReference type="GO" id="GO:0043139">
    <property type="term" value="F:5'-3' DNA helicase activity"/>
    <property type="evidence" value="ECO:0007669"/>
    <property type="project" value="UniProtKB-EC"/>
</dbReference>
<reference evidence="3" key="1">
    <citation type="submission" date="2020-11" db="EMBL/GenBank/DDBJ databases">
        <authorList>
            <consortium name="DOE Joint Genome Institute"/>
            <person name="Ahrendt S."/>
            <person name="Riley R."/>
            <person name="Andreopoulos W."/>
            <person name="Labutti K."/>
            <person name="Pangilinan J."/>
            <person name="Ruiz-Duenas F.J."/>
            <person name="Barrasa J.M."/>
            <person name="Sanchez-Garcia M."/>
            <person name="Camarero S."/>
            <person name="Miyauchi S."/>
            <person name="Serrano A."/>
            <person name="Linde D."/>
            <person name="Babiker R."/>
            <person name="Drula E."/>
            <person name="Ayuso-Fernandez I."/>
            <person name="Pacheco R."/>
            <person name="Padilla G."/>
            <person name="Ferreira P."/>
            <person name="Barriuso J."/>
            <person name="Kellner H."/>
            <person name="Castanera R."/>
            <person name="Alfaro M."/>
            <person name="Ramirez L."/>
            <person name="Pisabarro A.G."/>
            <person name="Kuo A."/>
            <person name="Tritt A."/>
            <person name="Lipzen A."/>
            <person name="He G."/>
            <person name="Yan M."/>
            <person name="Ng V."/>
            <person name="Cullen D."/>
            <person name="Martin F."/>
            <person name="Rosso M.-N."/>
            <person name="Henrissat B."/>
            <person name="Hibbett D."/>
            <person name="Martinez A.T."/>
            <person name="Grigoriev I.V."/>
        </authorList>
    </citation>
    <scope>NUCLEOTIDE SEQUENCE</scope>
    <source>
        <strain evidence="3">ATCC 90797</strain>
    </source>
</reference>
<organism evidence="3 4">
    <name type="scientific">Pleurotus eryngii</name>
    <name type="common">Boletus of the steppes</name>
    <dbReference type="NCBI Taxonomy" id="5323"/>
    <lineage>
        <taxon>Eukaryota</taxon>
        <taxon>Fungi</taxon>
        <taxon>Dikarya</taxon>
        <taxon>Basidiomycota</taxon>
        <taxon>Agaricomycotina</taxon>
        <taxon>Agaricomycetes</taxon>
        <taxon>Agaricomycetidae</taxon>
        <taxon>Agaricales</taxon>
        <taxon>Pleurotineae</taxon>
        <taxon>Pleurotaceae</taxon>
        <taxon>Pleurotus</taxon>
    </lineage>
</organism>
<accession>A0A9P5ZLX5</accession>
<evidence type="ECO:0000313" key="3">
    <source>
        <dbReference type="EMBL" id="KAF9489740.1"/>
    </source>
</evidence>
<comment type="catalytic activity">
    <reaction evidence="1">
        <text>ATP + H2O = ADP + phosphate + H(+)</text>
        <dbReference type="Rhea" id="RHEA:13065"/>
        <dbReference type="ChEBI" id="CHEBI:15377"/>
        <dbReference type="ChEBI" id="CHEBI:15378"/>
        <dbReference type="ChEBI" id="CHEBI:30616"/>
        <dbReference type="ChEBI" id="CHEBI:43474"/>
        <dbReference type="ChEBI" id="CHEBI:456216"/>
        <dbReference type="EC" id="5.6.2.3"/>
    </reaction>
</comment>
<dbReference type="Gene3D" id="3.40.50.300">
    <property type="entry name" value="P-loop containing nucleotide triphosphate hydrolases"/>
    <property type="match status" value="1"/>
</dbReference>
<keyword evidence="4" id="KW-1185">Reference proteome</keyword>
<dbReference type="EMBL" id="MU154662">
    <property type="protein sequence ID" value="KAF9489740.1"/>
    <property type="molecule type" value="Genomic_DNA"/>
</dbReference>
<dbReference type="SUPFAM" id="SSF52540">
    <property type="entry name" value="P-loop containing nucleoside triphosphate hydrolases"/>
    <property type="match status" value="1"/>
</dbReference>
<dbReference type="PANTHER" id="PTHR10492:SF94">
    <property type="entry name" value="ATP-DEPENDENT DNA HELICASE"/>
    <property type="match status" value="1"/>
</dbReference>
<comment type="caution">
    <text evidence="3">The sequence shown here is derived from an EMBL/GenBank/DDBJ whole genome shotgun (WGS) entry which is preliminary data.</text>
</comment>
<dbReference type="OrthoDB" id="3366231at2759"/>